<dbReference type="Pfam" id="PF23247">
    <property type="entry name" value="LRR_RPS2"/>
    <property type="match status" value="1"/>
</dbReference>
<dbReference type="PROSITE" id="PS51450">
    <property type="entry name" value="LRR"/>
    <property type="match status" value="2"/>
</dbReference>
<dbReference type="Proteomes" id="UP000634136">
    <property type="component" value="Unassembled WGS sequence"/>
</dbReference>
<dbReference type="InterPro" id="IPR003591">
    <property type="entry name" value="Leu-rich_rpt_typical-subtyp"/>
</dbReference>
<protein>
    <submittedName>
        <fullName evidence="6">Disease resistance protein</fullName>
    </submittedName>
</protein>
<evidence type="ECO:0000259" key="4">
    <source>
        <dbReference type="Pfam" id="PF23247"/>
    </source>
</evidence>
<dbReference type="InterPro" id="IPR042197">
    <property type="entry name" value="Apaf_helical"/>
</dbReference>
<evidence type="ECO:0000256" key="2">
    <source>
        <dbReference type="ARBA" id="ARBA00022737"/>
    </source>
</evidence>
<evidence type="ECO:0000313" key="6">
    <source>
        <dbReference type="EMBL" id="KAF7842806.1"/>
    </source>
</evidence>
<feature type="domain" description="Disease resistance R13L4/SHOC-2-like LRR" evidence="5">
    <location>
        <begin position="703"/>
        <end position="903"/>
    </location>
</feature>
<organism evidence="6 7">
    <name type="scientific">Senna tora</name>
    <dbReference type="NCBI Taxonomy" id="362788"/>
    <lineage>
        <taxon>Eukaryota</taxon>
        <taxon>Viridiplantae</taxon>
        <taxon>Streptophyta</taxon>
        <taxon>Embryophyta</taxon>
        <taxon>Tracheophyta</taxon>
        <taxon>Spermatophyta</taxon>
        <taxon>Magnoliopsida</taxon>
        <taxon>eudicotyledons</taxon>
        <taxon>Gunneridae</taxon>
        <taxon>Pentapetalae</taxon>
        <taxon>rosids</taxon>
        <taxon>fabids</taxon>
        <taxon>Fabales</taxon>
        <taxon>Fabaceae</taxon>
        <taxon>Caesalpinioideae</taxon>
        <taxon>Cassia clade</taxon>
        <taxon>Senna</taxon>
    </lineage>
</organism>
<evidence type="ECO:0000259" key="5">
    <source>
        <dbReference type="Pfam" id="PF23598"/>
    </source>
</evidence>
<dbReference type="InterPro" id="IPR057135">
    <property type="entry name" value="At4g27190-like_LRR"/>
</dbReference>
<dbReference type="AlphaFoldDB" id="A0A835CIS7"/>
<keyword evidence="3" id="KW-0611">Plant defense</keyword>
<dbReference type="GO" id="GO:0043531">
    <property type="term" value="F:ADP binding"/>
    <property type="evidence" value="ECO:0007669"/>
    <property type="project" value="InterPro"/>
</dbReference>
<dbReference type="SMART" id="SM00369">
    <property type="entry name" value="LRR_TYP"/>
    <property type="match status" value="7"/>
</dbReference>
<dbReference type="OrthoDB" id="1938824at2759"/>
<dbReference type="PANTHER" id="PTHR47186">
    <property type="entry name" value="LEUCINE-RICH REPEAT-CONTAINING PROTEIN 57"/>
    <property type="match status" value="1"/>
</dbReference>
<keyword evidence="1" id="KW-0433">Leucine-rich repeat</keyword>
<keyword evidence="7" id="KW-1185">Reference proteome</keyword>
<dbReference type="PANTHER" id="PTHR47186:SF20">
    <property type="entry name" value="DISEASE RESISTANCE PROTEIN RPS5-LIKE"/>
    <property type="match status" value="1"/>
</dbReference>
<keyword evidence="2" id="KW-0677">Repeat</keyword>
<dbReference type="Gene3D" id="1.10.8.430">
    <property type="entry name" value="Helical domain of apoptotic protease-activating factors"/>
    <property type="match status" value="1"/>
</dbReference>
<dbReference type="InterPro" id="IPR032675">
    <property type="entry name" value="LRR_dom_sf"/>
</dbReference>
<evidence type="ECO:0000313" key="7">
    <source>
        <dbReference type="Proteomes" id="UP000634136"/>
    </source>
</evidence>
<dbReference type="EMBL" id="JAAIUW010000002">
    <property type="protein sequence ID" value="KAF7842806.1"/>
    <property type="molecule type" value="Genomic_DNA"/>
</dbReference>
<sequence length="1222" mass="141583">MMSSSKGKNEGYKSASKMIERKQLLPTPPIDDDVFMQHLSRLMKIRDFVSLILSYPMRIGNEKYLEEWINEVSQFKAKYCEQMPLLTAADDDKKLGIDSLWREVEILLSKRPLRYVGGFIPQDIIRDITNDQKQVPQPILDLAICLAVRQLSTCFSNPHVQYVLLSTRNDAEKQVAVEKIKVAPWRRRRRRRMAYPRLLVLDVSKDEMDEKFEALGLEVRKWLQQIMGTKLQTKDDDVLLARETERDKHVVLVVNGDGEKKLDPYKARFPKRKDCADLVVFITTESSASQTDELNMEVDRRIRIEDHVLPWEIFCKNVGSELVHSSSSEIQRIAVQIVQDCGGHLLAILLVAKSLQNVEDVQLWKLALEKLHYPNLSYELSWNYDVKVLVNAFINIIWVDVIFERQKPLLTSCLNVFESQDLIMGDDQLFENWFSKQLINSQEEAEQTLRELVECSILLQFEDHNGQYILLPEEISDILNDIVYKDLKKGGLGLAEPPKVWNWHGAAEIELMHNNFSKLPQCPNCPRLKKLYLHGNVNVTEIPTLFFQHMPMLQVLDLSYTGIQGLPSSIFKLAELKMLYLRGCKQFKHLPPEIEQLQNLEKLYLDGTPITHLPPSLNFPRLEELYLHDNANLTEIPTLFFQHMPLLQVLDLSYIGIRGLPTSIFGLAQLKTLYLRGCKQFNQLLQEIEQLQNLEKLDLSGTPITHLPPSLSFPKLRSILFEGNLDLMEIPVSFFDHMPLLNILNLSCTSILDLPSSFFKLEELRVFFLKDCELFMELPPEIGRLRNLKKLDLDGTQITHLPKEIQELTNLESLSISFSGYHHSEKCMPCSSCAMIPLGVISKLTHLEYLRIDVHPDNEWWNKNVKDILGEIVGFSKLLRLDFFFPHTKLLEYIPRHVSQFRFIVGHHVQRIISRAPPAIEVNFNMCKRCLRFINGVDFPNEVKNILPRAEAFFLDRHMTINHLSQFELKNVRMLQVCILAECNEMQNIVDGEDSYLYGLLYLEFLTIFYMKNLRSIIERSIPSRQSHCRLKFLALHTCPELTTILTMHFLHNLSNLEEIVVEDCPKVSSLVSCESLEPISGNFLPSLRRLSLLYLPNLVTISNGLHFGQNLERIGFYYYPKLESLSFKELSSRKLKVINGEIKWWEGLKWSEEEWGLEGRPYRFDKIFCPIDEQVDVLTQLTTYYAESSNSNEERDSVIVLSTPKDSLFVLLPSLTSDYKP</sequence>
<name>A0A835CIS7_9FABA</name>
<dbReference type="Pfam" id="PF13855">
    <property type="entry name" value="LRR_8"/>
    <property type="match status" value="2"/>
</dbReference>
<dbReference type="Pfam" id="PF23598">
    <property type="entry name" value="LRR_14"/>
    <property type="match status" value="1"/>
</dbReference>
<reference evidence="6" key="1">
    <citation type="submission" date="2020-09" db="EMBL/GenBank/DDBJ databases">
        <title>Genome-Enabled Discovery of Anthraquinone Biosynthesis in Senna tora.</title>
        <authorList>
            <person name="Kang S.-H."/>
            <person name="Pandey R.P."/>
            <person name="Lee C.-M."/>
            <person name="Sim J.-S."/>
            <person name="Jeong J.-T."/>
            <person name="Choi B.-S."/>
            <person name="Jung M."/>
            <person name="Ginzburg D."/>
            <person name="Zhao K."/>
            <person name="Won S.Y."/>
            <person name="Oh T.-J."/>
            <person name="Yu Y."/>
            <person name="Kim N.-H."/>
            <person name="Lee O.R."/>
            <person name="Lee T.-H."/>
            <person name="Bashyal P."/>
            <person name="Kim T.-S."/>
            <person name="Lee W.-H."/>
            <person name="Kawkins C."/>
            <person name="Kim C.-K."/>
            <person name="Kim J.S."/>
            <person name="Ahn B.O."/>
            <person name="Rhee S.Y."/>
            <person name="Sohng J.K."/>
        </authorList>
    </citation>
    <scope>NUCLEOTIDE SEQUENCE</scope>
    <source>
        <tissue evidence="6">Leaf</tissue>
    </source>
</reference>
<dbReference type="Gene3D" id="3.80.10.10">
    <property type="entry name" value="Ribonuclease Inhibitor"/>
    <property type="match status" value="3"/>
</dbReference>
<feature type="domain" description="Disease resistance protein At4g27190-like leucine-rich repeats" evidence="4">
    <location>
        <begin position="1010"/>
        <end position="1125"/>
    </location>
</feature>
<accession>A0A835CIS7</accession>
<dbReference type="InterPro" id="IPR055414">
    <property type="entry name" value="LRR_R13L4/SHOC2-like"/>
</dbReference>
<dbReference type="SUPFAM" id="SSF52058">
    <property type="entry name" value="L domain-like"/>
    <property type="match status" value="2"/>
</dbReference>
<comment type="caution">
    <text evidence="6">The sequence shown here is derived from an EMBL/GenBank/DDBJ whole genome shotgun (WGS) entry which is preliminary data.</text>
</comment>
<evidence type="ECO:0000256" key="3">
    <source>
        <dbReference type="ARBA" id="ARBA00022821"/>
    </source>
</evidence>
<dbReference type="InterPro" id="IPR001611">
    <property type="entry name" value="Leu-rich_rpt"/>
</dbReference>
<proteinExistence type="predicted"/>
<evidence type="ECO:0000256" key="1">
    <source>
        <dbReference type="ARBA" id="ARBA00022614"/>
    </source>
</evidence>
<gene>
    <name evidence="6" type="ORF">G2W53_005104</name>
</gene>